<accession>A0A2J6SPB6</accession>
<evidence type="ECO:0000313" key="3">
    <source>
        <dbReference type="Proteomes" id="UP000235371"/>
    </source>
</evidence>
<proteinExistence type="predicted"/>
<dbReference type="InterPro" id="IPR052973">
    <property type="entry name" value="Fungal_sec-metab_reg_TF"/>
</dbReference>
<dbReference type="AlphaFoldDB" id="A0A2J6SPB6"/>
<sequence>MVEDTSLDPFGSLFADSPSDGHCNNQVIGAPKSSESSVNSNIGASRRHFSEHLPTKLYPELDGIEHSLDSRPQQSHESQNKLQSSGRTGSTSGYIIISERLGISGTVLEPRPFLPPPEQLMTTFERRKKVGQVRKIGACWQCQIRKIACSVDKICKRCQKMASTPTLAKQICLRQRFMDIYLSHSNDYPVTGTQYRVDQISPSHHGTSFSQIGSHG</sequence>
<keyword evidence="3" id="KW-1185">Reference proteome</keyword>
<dbReference type="GeneID" id="36579082"/>
<evidence type="ECO:0000256" key="1">
    <source>
        <dbReference type="SAM" id="MobiDB-lite"/>
    </source>
</evidence>
<reference evidence="2 3" key="1">
    <citation type="submission" date="2016-04" db="EMBL/GenBank/DDBJ databases">
        <title>A degradative enzymes factory behind the ericoid mycorrhizal symbiosis.</title>
        <authorList>
            <consortium name="DOE Joint Genome Institute"/>
            <person name="Martino E."/>
            <person name="Morin E."/>
            <person name="Grelet G."/>
            <person name="Kuo A."/>
            <person name="Kohler A."/>
            <person name="Daghino S."/>
            <person name="Barry K."/>
            <person name="Choi C."/>
            <person name="Cichocki N."/>
            <person name="Clum A."/>
            <person name="Copeland A."/>
            <person name="Hainaut M."/>
            <person name="Haridas S."/>
            <person name="Labutti K."/>
            <person name="Lindquist E."/>
            <person name="Lipzen A."/>
            <person name="Khouja H.-R."/>
            <person name="Murat C."/>
            <person name="Ohm R."/>
            <person name="Olson A."/>
            <person name="Spatafora J."/>
            <person name="Veneault-Fourrey C."/>
            <person name="Henrissat B."/>
            <person name="Grigoriev I."/>
            <person name="Martin F."/>
            <person name="Perotto S."/>
        </authorList>
    </citation>
    <scope>NUCLEOTIDE SEQUENCE [LARGE SCALE GENOMIC DNA]</scope>
    <source>
        <strain evidence="2 3">E</strain>
    </source>
</reference>
<gene>
    <name evidence="2" type="ORF">K444DRAFT_201859</name>
</gene>
<feature type="region of interest" description="Disordered" evidence="1">
    <location>
        <begin position="1"/>
        <end position="41"/>
    </location>
</feature>
<dbReference type="RefSeq" id="XP_024729529.1">
    <property type="nucleotide sequence ID" value="XM_024871000.1"/>
</dbReference>
<feature type="region of interest" description="Disordered" evidence="1">
    <location>
        <begin position="67"/>
        <end position="90"/>
    </location>
</feature>
<dbReference type="OrthoDB" id="5426982at2759"/>
<organism evidence="2 3">
    <name type="scientific">Hyaloscypha bicolor E</name>
    <dbReference type="NCBI Taxonomy" id="1095630"/>
    <lineage>
        <taxon>Eukaryota</taxon>
        <taxon>Fungi</taxon>
        <taxon>Dikarya</taxon>
        <taxon>Ascomycota</taxon>
        <taxon>Pezizomycotina</taxon>
        <taxon>Leotiomycetes</taxon>
        <taxon>Helotiales</taxon>
        <taxon>Hyaloscyphaceae</taxon>
        <taxon>Hyaloscypha</taxon>
        <taxon>Hyaloscypha bicolor</taxon>
    </lineage>
</organism>
<name>A0A2J6SPB6_9HELO</name>
<dbReference type="PANTHER" id="PTHR35392:SF1">
    <property type="entry name" value="ZN(II)2CYS6 TRANSCRIPTION FACTOR (EUROFUNG)"/>
    <property type="match status" value="1"/>
</dbReference>
<dbReference type="PANTHER" id="PTHR35392">
    <property type="entry name" value="ZN(II)2CYS6 TRANSCRIPTION FACTOR (EUROFUNG)-RELATED-RELATED"/>
    <property type="match status" value="1"/>
</dbReference>
<protein>
    <recommendedName>
        <fullName evidence="4">Zn(2)-C6 fungal-type domain-containing protein</fullName>
    </recommendedName>
</protein>
<feature type="compositionally biased region" description="Polar residues" evidence="1">
    <location>
        <begin position="70"/>
        <end position="90"/>
    </location>
</feature>
<dbReference type="InParanoid" id="A0A2J6SPB6"/>
<dbReference type="Proteomes" id="UP000235371">
    <property type="component" value="Unassembled WGS sequence"/>
</dbReference>
<evidence type="ECO:0008006" key="4">
    <source>
        <dbReference type="Google" id="ProtNLM"/>
    </source>
</evidence>
<feature type="compositionally biased region" description="Polar residues" evidence="1">
    <location>
        <begin position="22"/>
        <end position="41"/>
    </location>
</feature>
<evidence type="ECO:0000313" key="2">
    <source>
        <dbReference type="EMBL" id="PMD52625.1"/>
    </source>
</evidence>
<dbReference type="EMBL" id="KZ613898">
    <property type="protein sequence ID" value="PMD52625.1"/>
    <property type="molecule type" value="Genomic_DNA"/>
</dbReference>